<dbReference type="GO" id="GO:0005829">
    <property type="term" value="C:cytosol"/>
    <property type="evidence" value="ECO:0007669"/>
    <property type="project" value="TreeGrafter"/>
</dbReference>
<evidence type="ECO:0000256" key="2">
    <source>
        <dbReference type="ARBA" id="ARBA00022679"/>
    </source>
</evidence>
<evidence type="ECO:0000259" key="3">
    <source>
        <dbReference type="Pfam" id="PF02885"/>
    </source>
</evidence>
<dbReference type="EMBL" id="FOJB01000001">
    <property type="protein sequence ID" value="SEV89214.1"/>
    <property type="molecule type" value="Genomic_DNA"/>
</dbReference>
<dbReference type="STRING" id="1173584.SAMN05444851_0139"/>
<dbReference type="Gene3D" id="3.40.1030.10">
    <property type="entry name" value="Nucleoside phosphorylase/phosphoribosyltransferase catalytic domain"/>
    <property type="match status" value="1"/>
</dbReference>
<proteinExistence type="predicted"/>
<dbReference type="InterPro" id="IPR036320">
    <property type="entry name" value="Glycosyl_Trfase_fam3_N_dom_sf"/>
</dbReference>
<keyword evidence="2 4" id="KW-0808">Transferase</keyword>
<sequence length="301" mass="32189">MSLAEYVRILGRGPGRARSLTQDEAYRAMTLMLSGEGPPEAVGAILMLMRMKGETASEIAGFSKAAQDALPAGPAADLDWPCYAAGRTRGAPWFLHAAKAIAQNETRVLLHGWNKPDARVRAGLDVLSIPFCTTLDDAASALDHGQIAYLPLEIIHPRLFALLNLRDAFGLRSCVNTVCRMLNPGRAVASVQGVFHPSYRLLQADAAQLLGWEALTVIKGGGGEFERHPGKTVEAFGLRQGRPWQGSVPPLVNETARLQDYDGPLVPVDAPFAQAMVAGTIDLARDTLAGACPSGRQRDSA</sequence>
<name>A0A1I0MM19_9RHOB</name>
<dbReference type="RefSeq" id="WP_091427407.1">
    <property type="nucleotide sequence ID" value="NZ_FOJB01000001.1"/>
</dbReference>
<dbReference type="Proteomes" id="UP000199650">
    <property type="component" value="Unassembled WGS sequence"/>
</dbReference>
<dbReference type="InterPro" id="IPR035902">
    <property type="entry name" value="Nuc_phospho_transferase"/>
</dbReference>
<protein>
    <submittedName>
        <fullName evidence="4">Anthranilate phosphoribosyltransferase</fullName>
    </submittedName>
</protein>
<dbReference type="PANTHER" id="PTHR43285">
    <property type="entry name" value="ANTHRANILATE PHOSPHORIBOSYLTRANSFERASE"/>
    <property type="match status" value="1"/>
</dbReference>
<dbReference type="PANTHER" id="PTHR43285:SF2">
    <property type="entry name" value="ANTHRANILATE PHOSPHORIBOSYLTRANSFERASE"/>
    <property type="match status" value="1"/>
</dbReference>
<reference evidence="4 5" key="1">
    <citation type="submission" date="2016-10" db="EMBL/GenBank/DDBJ databases">
        <authorList>
            <person name="de Groot N.N."/>
        </authorList>
    </citation>
    <scope>NUCLEOTIDE SEQUENCE [LARGE SCALE GENOMIC DNA]</scope>
    <source>
        <strain evidence="4 5">DSM 29439</strain>
    </source>
</reference>
<evidence type="ECO:0000313" key="4">
    <source>
        <dbReference type="EMBL" id="SEV89214.1"/>
    </source>
</evidence>
<keyword evidence="1 4" id="KW-0328">Glycosyltransferase</keyword>
<dbReference type="SUPFAM" id="SSF47648">
    <property type="entry name" value="Nucleoside phosphorylase/phosphoribosyltransferase N-terminal domain"/>
    <property type="match status" value="1"/>
</dbReference>
<dbReference type="GO" id="GO:0004048">
    <property type="term" value="F:anthranilate phosphoribosyltransferase activity"/>
    <property type="evidence" value="ECO:0007669"/>
    <property type="project" value="InterPro"/>
</dbReference>
<dbReference type="SUPFAM" id="SSF52418">
    <property type="entry name" value="Nucleoside phosphorylase/phosphoribosyltransferase catalytic domain"/>
    <property type="match status" value="1"/>
</dbReference>
<dbReference type="OrthoDB" id="8455878at2"/>
<dbReference type="AlphaFoldDB" id="A0A1I0MM19"/>
<dbReference type="NCBIfam" id="NF006564">
    <property type="entry name" value="PRK09071.1"/>
    <property type="match status" value="1"/>
</dbReference>
<accession>A0A1I0MM19</accession>
<dbReference type="Gene3D" id="1.20.970.10">
    <property type="entry name" value="Transferase, Pyrimidine Nucleoside Phosphorylase, Chain C"/>
    <property type="match status" value="1"/>
</dbReference>
<dbReference type="InterPro" id="IPR017459">
    <property type="entry name" value="Glycosyl_Trfase_fam3_N_dom"/>
</dbReference>
<feature type="domain" description="Glycosyl transferase family 3 N-terminal" evidence="3">
    <location>
        <begin position="6"/>
        <end position="68"/>
    </location>
</feature>
<organism evidence="4 5">
    <name type="scientific">Aliiroseovarius sediminilitoris</name>
    <dbReference type="NCBI Taxonomy" id="1173584"/>
    <lineage>
        <taxon>Bacteria</taxon>
        <taxon>Pseudomonadati</taxon>
        <taxon>Pseudomonadota</taxon>
        <taxon>Alphaproteobacteria</taxon>
        <taxon>Rhodobacterales</taxon>
        <taxon>Paracoccaceae</taxon>
        <taxon>Aliiroseovarius</taxon>
    </lineage>
</organism>
<keyword evidence="5" id="KW-1185">Reference proteome</keyword>
<evidence type="ECO:0000313" key="5">
    <source>
        <dbReference type="Proteomes" id="UP000199650"/>
    </source>
</evidence>
<gene>
    <name evidence="4" type="ORF">SAMN05444851_0139</name>
</gene>
<evidence type="ECO:0000256" key="1">
    <source>
        <dbReference type="ARBA" id="ARBA00022676"/>
    </source>
</evidence>
<dbReference type="Pfam" id="PF02885">
    <property type="entry name" value="Glycos_trans_3N"/>
    <property type="match status" value="1"/>
</dbReference>
<dbReference type="GO" id="GO:0000162">
    <property type="term" value="P:L-tryptophan biosynthetic process"/>
    <property type="evidence" value="ECO:0007669"/>
    <property type="project" value="InterPro"/>
</dbReference>
<dbReference type="InterPro" id="IPR005940">
    <property type="entry name" value="Anthranilate_Pribosyl_Tfrase"/>
</dbReference>